<feature type="transmembrane region" description="Helical" evidence="2">
    <location>
        <begin position="60"/>
        <end position="80"/>
    </location>
</feature>
<evidence type="ECO:0000256" key="1">
    <source>
        <dbReference type="SAM" id="MobiDB-lite"/>
    </source>
</evidence>
<feature type="compositionally biased region" description="Low complexity" evidence="1">
    <location>
        <begin position="239"/>
        <end position="249"/>
    </location>
</feature>
<organism evidence="3">
    <name type="scientific">marine sediment metagenome</name>
    <dbReference type="NCBI Taxonomy" id="412755"/>
    <lineage>
        <taxon>unclassified sequences</taxon>
        <taxon>metagenomes</taxon>
        <taxon>ecological metagenomes</taxon>
    </lineage>
</organism>
<reference evidence="3" key="1">
    <citation type="journal article" date="2015" name="Nature">
        <title>Complex archaea that bridge the gap between prokaryotes and eukaryotes.</title>
        <authorList>
            <person name="Spang A."/>
            <person name="Saw J.H."/>
            <person name="Jorgensen S.L."/>
            <person name="Zaremba-Niedzwiedzka K."/>
            <person name="Martijn J."/>
            <person name="Lind A.E."/>
            <person name="van Eijk R."/>
            <person name="Schleper C."/>
            <person name="Guy L."/>
            <person name="Ettema T.J."/>
        </authorList>
    </citation>
    <scope>NUCLEOTIDE SEQUENCE</scope>
</reference>
<feature type="transmembrane region" description="Helical" evidence="2">
    <location>
        <begin position="31"/>
        <end position="48"/>
    </location>
</feature>
<feature type="transmembrane region" description="Helical" evidence="2">
    <location>
        <begin position="100"/>
        <end position="119"/>
    </location>
</feature>
<feature type="transmembrane region" description="Helical" evidence="2">
    <location>
        <begin position="140"/>
        <end position="163"/>
    </location>
</feature>
<sequence>MVKIKSVAITLIIFSFIGIIHGVILNSFNVFITWLLIGIWLIYSLKVLKNIKTYRQYNSPHNTVFFTVGPVLIGIFYSIWGNFTGLLGENLLDSGSLYLSWWSILFGLPYVLYGSFALFHCFKKYNVIYFGTKSIKARTFGYILGISILFFIITYWIVFYSIIDFFDPFILPLHFSIDLNLLLLLVIVILIIIIMGLSQTRTQSPRLTRDYITRRIKRVNNLTSPSRKRSPERHRAIVRTTTRTSPTPTNRKVTRSSKSMSRSSRLTPTGQRQSITSKSKRSSQTTTTNRKGKQVRTKQSSVKSVNLAIYKPKAARLSIDDFKCIFCFELPETPKDKGRGIILCPSCRYPAHADEFKDWLQSSGICSRCNATIPSKFKRNPKIISIKNYLAIYKSLLKKK</sequence>
<keyword evidence="2" id="KW-0812">Transmembrane</keyword>
<feature type="transmembrane region" description="Helical" evidence="2">
    <location>
        <begin position="7"/>
        <end position="25"/>
    </location>
</feature>
<feature type="transmembrane region" description="Helical" evidence="2">
    <location>
        <begin position="175"/>
        <end position="197"/>
    </location>
</feature>
<feature type="region of interest" description="Disordered" evidence="1">
    <location>
        <begin position="222"/>
        <end position="300"/>
    </location>
</feature>
<evidence type="ECO:0000313" key="3">
    <source>
        <dbReference type="EMBL" id="KKN15515.1"/>
    </source>
</evidence>
<proteinExistence type="predicted"/>
<feature type="compositionally biased region" description="Low complexity" evidence="1">
    <location>
        <begin position="256"/>
        <end position="289"/>
    </location>
</feature>
<dbReference type="AlphaFoldDB" id="A0A0F9N7F3"/>
<accession>A0A0F9N7F3</accession>
<gene>
    <name evidence="3" type="ORF">LCGC14_0985270</name>
</gene>
<name>A0A0F9N7F3_9ZZZZ</name>
<evidence type="ECO:0000256" key="2">
    <source>
        <dbReference type="SAM" id="Phobius"/>
    </source>
</evidence>
<comment type="caution">
    <text evidence="3">The sequence shown here is derived from an EMBL/GenBank/DDBJ whole genome shotgun (WGS) entry which is preliminary data.</text>
</comment>
<protein>
    <submittedName>
        <fullName evidence="3">Uncharacterized protein</fullName>
    </submittedName>
</protein>
<dbReference type="EMBL" id="LAZR01003704">
    <property type="protein sequence ID" value="KKN15515.1"/>
    <property type="molecule type" value="Genomic_DNA"/>
</dbReference>
<keyword evidence="2" id="KW-1133">Transmembrane helix</keyword>
<keyword evidence="2" id="KW-0472">Membrane</keyword>